<accession>A0ABW4XPX1</accession>
<dbReference type="RefSeq" id="WP_345339571.1">
    <property type="nucleotide sequence ID" value="NZ_BAABLI010000009.1"/>
</dbReference>
<name>A0ABW4XPX1_9GAMM</name>
<dbReference type="Pfam" id="PF05099">
    <property type="entry name" value="TerB"/>
    <property type="match status" value="1"/>
</dbReference>
<dbReference type="Proteomes" id="UP001597380">
    <property type="component" value="Unassembled WGS sequence"/>
</dbReference>
<dbReference type="InterPro" id="IPR007791">
    <property type="entry name" value="DjlA_N"/>
</dbReference>
<reference evidence="3" key="1">
    <citation type="journal article" date="2019" name="Int. J. Syst. Evol. Microbiol.">
        <title>The Global Catalogue of Microorganisms (GCM) 10K type strain sequencing project: providing services to taxonomists for standard genome sequencing and annotation.</title>
        <authorList>
            <consortium name="The Broad Institute Genomics Platform"/>
            <consortium name="The Broad Institute Genome Sequencing Center for Infectious Disease"/>
            <person name="Wu L."/>
            <person name="Ma J."/>
        </authorList>
    </citation>
    <scope>NUCLEOTIDE SEQUENCE [LARGE SCALE GENOMIC DNA]</scope>
    <source>
        <strain evidence="3">CGMCC 1.10992</strain>
    </source>
</reference>
<dbReference type="CDD" id="cd07313">
    <property type="entry name" value="terB_like_2"/>
    <property type="match status" value="1"/>
</dbReference>
<gene>
    <name evidence="2" type="ORF">ACFSJ3_12780</name>
</gene>
<feature type="domain" description="Co-chaperone DjlA N-terminal" evidence="1">
    <location>
        <begin position="26"/>
        <end position="141"/>
    </location>
</feature>
<protein>
    <submittedName>
        <fullName evidence="2">TerB family tellurite resistance protein</fullName>
    </submittedName>
</protein>
<keyword evidence="3" id="KW-1185">Reference proteome</keyword>
<dbReference type="EMBL" id="JBHUHT010000013">
    <property type="protein sequence ID" value="MFD2096865.1"/>
    <property type="molecule type" value="Genomic_DNA"/>
</dbReference>
<sequence>MLERVKQFFSDLQGSEIQQTQIDMKLAATALLVEVARADDNRSHVEQETIFKLLKKHFELSDAETQELLTAANQQSDESVCLYQFTSTIKKNASREQRIKLIQGLWVVAYADGEVDPEEEATIRKIADLLYVSHSDYIQAKLKAAS</sequence>
<evidence type="ECO:0000313" key="2">
    <source>
        <dbReference type="EMBL" id="MFD2096865.1"/>
    </source>
</evidence>
<dbReference type="Gene3D" id="1.10.3680.10">
    <property type="entry name" value="TerB-like"/>
    <property type="match status" value="1"/>
</dbReference>
<comment type="caution">
    <text evidence="2">The sequence shown here is derived from an EMBL/GenBank/DDBJ whole genome shotgun (WGS) entry which is preliminary data.</text>
</comment>
<evidence type="ECO:0000313" key="3">
    <source>
        <dbReference type="Proteomes" id="UP001597380"/>
    </source>
</evidence>
<organism evidence="2 3">
    <name type="scientific">Corallincola platygyrae</name>
    <dbReference type="NCBI Taxonomy" id="1193278"/>
    <lineage>
        <taxon>Bacteria</taxon>
        <taxon>Pseudomonadati</taxon>
        <taxon>Pseudomonadota</taxon>
        <taxon>Gammaproteobacteria</taxon>
        <taxon>Alteromonadales</taxon>
        <taxon>Psychromonadaceae</taxon>
        <taxon>Corallincola</taxon>
    </lineage>
</organism>
<evidence type="ECO:0000259" key="1">
    <source>
        <dbReference type="Pfam" id="PF05099"/>
    </source>
</evidence>
<dbReference type="SUPFAM" id="SSF158682">
    <property type="entry name" value="TerB-like"/>
    <property type="match status" value="1"/>
</dbReference>
<proteinExistence type="predicted"/>
<dbReference type="InterPro" id="IPR029024">
    <property type="entry name" value="TerB-like"/>
</dbReference>